<reference evidence="8 9" key="1">
    <citation type="submission" date="2020-08" db="EMBL/GenBank/DDBJ databases">
        <title>Plant Genome Project.</title>
        <authorList>
            <person name="Zhang R.-G."/>
        </authorList>
    </citation>
    <scope>NUCLEOTIDE SEQUENCE [LARGE SCALE GENOMIC DNA]</scope>
    <source>
        <tissue evidence="8">Rhizome</tissue>
    </source>
</reference>
<comment type="subcellular location">
    <subcellularLocation>
        <location evidence="1">Endomembrane system</location>
        <topology evidence="1">Multi-pass membrane protein</topology>
    </subcellularLocation>
</comment>
<feature type="transmembrane region" description="Helical" evidence="7">
    <location>
        <begin position="89"/>
        <end position="115"/>
    </location>
</feature>
<dbReference type="EMBL" id="JACMSC010000126">
    <property type="protein sequence ID" value="KAG6466734.1"/>
    <property type="molecule type" value="Genomic_DNA"/>
</dbReference>
<gene>
    <name evidence="8" type="ORF">ZIOFF_075436</name>
</gene>
<dbReference type="OrthoDB" id="1931917at2759"/>
<keyword evidence="3" id="KW-0732">Signal</keyword>
<dbReference type="Pfam" id="PF06749">
    <property type="entry name" value="DUF1218"/>
    <property type="match status" value="1"/>
</dbReference>
<dbReference type="PANTHER" id="PTHR31769">
    <property type="entry name" value="OS07G0462200 PROTEIN-RELATED"/>
    <property type="match status" value="1"/>
</dbReference>
<dbReference type="GO" id="GO:0012505">
    <property type="term" value="C:endomembrane system"/>
    <property type="evidence" value="ECO:0007669"/>
    <property type="project" value="UniProtKB-SubCell"/>
</dbReference>
<evidence type="ECO:0000313" key="9">
    <source>
        <dbReference type="Proteomes" id="UP000734854"/>
    </source>
</evidence>
<keyword evidence="5 7" id="KW-0472">Membrane</keyword>
<feature type="transmembrane region" description="Helical" evidence="7">
    <location>
        <begin position="54"/>
        <end position="77"/>
    </location>
</feature>
<keyword evidence="9" id="KW-1185">Reference proteome</keyword>
<dbReference type="Proteomes" id="UP000734854">
    <property type="component" value="Unassembled WGS sequence"/>
</dbReference>
<evidence type="ECO:0000313" key="8">
    <source>
        <dbReference type="EMBL" id="KAG6466734.1"/>
    </source>
</evidence>
<evidence type="ECO:0000256" key="2">
    <source>
        <dbReference type="ARBA" id="ARBA00022692"/>
    </source>
</evidence>
<proteinExistence type="inferred from homology"/>
<evidence type="ECO:0000256" key="7">
    <source>
        <dbReference type="SAM" id="Phobius"/>
    </source>
</evidence>
<name>A0A8J5ESM2_ZINOF</name>
<evidence type="ECO:0000256" key="5">
    <source>
        <dbReference type="ARBA" id="ARBA00023136"/>
    </source>
</evidence>
<organism evidence="8 9">
    <name type="scientific">Zingiber officinale</name>
    <name type="common">Ginger</name>
    <name type="synonym">Amomum zingiber</name>
    <dbReference type="NCBI Taxonomy" id="94328"/>
    <lineage>
        <taxon>Eukaryota</taxon>
        <taxon>Viridiplantae</taxon>
        <taxon>Streptophyta</taxon>
        <taxon>Embryophyta</taxon>
        <taxon>Tracheophyta</taxon>
        <taxon>Spermatophyta</taxon>
        <taxon>Magnoliopsida</taxon>
        <taxon>Liliopsida</taxon>
        <taxon>Zingiberales</taxon>
        <taxon>Zingiberaceae</taxon>
        <taxon>Zingiber</taxon>
    </lineage>
</organism>
<comment type="similarity">
    <text evidence="6">Belongs to the DESIGUAL family.</text>
</comment>
<evidence type="ECO:0000256" key="3">
    <source>
        <dbReference type="ARBA" id="ARBA00022729"/>
    </source>
</evidence>
<dbReference type="InterPro" id="IPR052222">
    <property type="entry name" value="DESIGUAL"/>
</dbReference>
<comment type="caution">
    <text evidence="8">The sequence shown here is derived from an EMBL/GenBank/DDBJ whole genome shotgun (WGS) entry which is preliminary data.</text>
</comment>
<keyword evidence="2 7" id="KW-0812">Transmembrane</keyword>
<feature type="transmembrane region" description="Helical" evidence="7">
    <location>
        <begin position="9"/>
        <end position="27"/>
    </location>
</feature>
<sequence length="196" mass="21133">MALEQSGKIGSFVIILGFLSFILAIVAENKKPAFGTPIQGKGVVICKFPSDPTVLVGSLSVVALVFTIIGGHVAVFFNYKGKVVSNNVLFGYSTLFVFFVIAEIVSTLAFAFLIWTVVTEGLHRSRNVHYDLTTQCPTAKTGMFGGAAFLALDAAILWLVCLTLTLNVRADHFEDEEVKKGEYGQVYATELVSQGA</sequence>
<evidence type="ECO:0000256" key="4">
    <source>
        <dbReference type="ARBA" id="ARBA00022989"/>
    </source>
</evidence>
<evidence type="ECO:0000256" key="1">
    <source>
        <dbReference type="ARBA" id="ARBA00004127"/>
    </source>
</evidence>
<accession>A0A8J5ESM2</accession>
<dbReference type="InterPro" id="IPR009606">
    <property type="entry name" value="DEAL/Modifying_wall_lignin1/2"/>
</dbReference>
<protein>
    <submittedName>
        <fullName evidence="8">Uncharacterized protein</fullName>
    </submittedName>
</protein>
<feature type="transmembrane region" description="Helical" evidence="7">
    <location>
        <begin position="147"/>
        <end position="166"/>
    </location>
</feature>
<evidence type="ECO:0000256" key="6">
    <source>
        <dbReference type="ARBA" id="ARBA00029467"/>
    </source>
</evidence>
<keyword evidence="4 7" id="KW-1133">Transmembrane helix</keyword>
<dbReference type="AlphaFoldDB" id="A0A8J5ESM2"/>